<organism evidence="6 7">
    <name type="scientific">Leucocoprinus leucothites</name>
    <dbReference type="NCBI Taxonomy" id="201217"/>
    <lineage>
        <taxon>Eukaryota</taxon>
        <taxon>Fungi</taxon>
        <taxon>Dikarya</taxon>
        <taxon>Basidiomycota</taxon>
        <taxon>Agaricomycotina</taxon>
        <taxon>Agaricomycetes</taxon>
        <taxon>Agaricomycetidae</taxon>
        <taxon>Agaricales</taxon>
        <taxon>Agaricineae</taxon>
        <taxon>Agaricaceae</taxon>
        <taxon>Leucocoprinus</taxon>
    </lineage>
</organism>
<dbReference type="EMBL" id="JAACJO010000009">
    <property type="protein sequence ID" value="KAF5353973.1"/>
    <property type="molecule type" value="Genomic_DNA"/>
</dbReference>
<evidence type="ECO:0000256" key="3">
    <source>
        <dbReference type="ARBA" id="ARBA00023002"/>
    </source>
</evidence>
<evidence type="ECO:0000256" key="1">
    <source>
        <dbReference type="ARBA" id="ARBA00022630"/>
    </source>
</evidence>
<feature type="transmembrane region" description="Helical" evidence="4">
    <location>
        <begin position="7"/>
        <end position="28"/>
    </location>
</feature>
<dbReference type="GO" id="GO:0071949">
    <property type="term" value="F:FAD binding"/>
    <property type="evidence" value="ECO:0007669"/>
    <property type="project" value="InterPro"/>
</dbReference>
<dbReference type="InterPro" id="IPR051104">
    <property type="entry name" value="FAD_monoxygenase"/>
</dbReference>
<accession>A0A8H5D6A0</accession>
<evidence type="ECO:0000256" key="4">
    <source>
        <dbReference type="SAM" id="Phobius"/>
    </source>
</evidence>
<gene>
    <name evidence="6" type="ORF">D9756_007016</name>
</gene>
<name>A0A8H5D6A0_9AGAR</name>
<dbReference type="Pfam" id="PF01494">
    <property type="entry name" value="FAD_binding_3"/>
    <property type="match status" value="1"/>
</dbReference>
<dbReference type="GO" id="GO:0016491">
    <property type="term" value="F:oxidoreductase activity"/>
    <property type="evidence" value="ECO:0007669"/>
    <property type="project" value="UniProtKB-KW"/>
</dbReference>
<dbReference type="AlphaFoldDB" id="A0A8H5D6A0"/>
<dbReference type="InterPro" id="IPR002938">
    <property type="entry name" value="FAD-bd"/>
</dbReference>
<dbReference type="GO" id="GO:0044550">
    <property type="term" value="P:secondary metabolite biosynthetic process"/>
    <property type="evidence" value="ECO:0007669"/>
    <property type="project" value="TreeGrafter"/>
</dbReference>
<dbReference type="SUPFAM" id="SSF54373">
    <property type="entry name" value="FAD-linked reductases, C-terminal domain"/>
    <property type="match status" value="1"/>
</dbReference>
<keyword evidence="7" id="KW-1185">Reference proteome</keyword>
<keyword evidence="2" id="KW-0274">FAD</keyword>
<keyword evidence="3" id="KW-0560">Oxidoreductase</keyword>
<evidence type="ECO:0000313" key="6">
    <source>
        <dbReference type="EMBL" id="KAF5353973.1"/>
    </source>
</evidence>
<dbReference type="Proteomes" id="UP000559027">
    <property type="component" value="Unassembled WGS sequence"/>
</dbReference>
<dbReference type="InterPro" id="IPR036188">
    <property type="entry name" value="FAD/NAD-bd_sf"/>
</dbReference>
<evidence type="ECO:0000256" key="2">
    <source>
        <dbReference type="ARBA" id="ARBA00022827"/>
    </source>
</evidence>
<reference evidence="6 7" key="1">
    <citation type="journal article" date="2020" name="ISME J.">
        <title>Uncovering the hidden diversity of litter-decomposition mechanisms in mushroom-forming fungi.</title>
        <authorList>
            <person name="Floudas D."/>
            <person name="Bentzer J."/>
            <person name="Ahren D."/>
            <person name="Johansson T."/>
            <person name="Persson P."/>
            <person name="Tunlid A."/>
        </authorList>
    </citation>
    <scope>NUCLEOTIDE SEQUENCE [LARGE SCALE GENOMIC DNA]</scope>
    <source>
        <strain evidence="6 7">CBS 146.42</strain>
    </source>
</reference>
<protein>
    <recommendedName>
        <fullName evidence="5">FAD-binding domain-containing protein</fullName>
    </recommendedName>
</protein>
<evidence type="ECO:0000259" key="5">
    <source>
        <dbReference type="Pfam" id="PF01494"/>
    </source>
</evidence>
<comment type="caution">
    <text evidence="6">The sequence shown here is derived from an EMBL/GenBank/DDBJ whole genome shotgun (WGS) entry which is preliminary data.</text>
</comment>
<feature type="domain" description="FAD-binding" evidence="5">
    <location>
        <begin position="323"/>
        <end position="365"/>
    </location>
</feature>
<dbReference type="PANTHER" id="PTHR46720:SF3">
    <property type="entry name" value="FAD-BINDING DOMAIN-CONTAINING PROTEIN-RELATED"/>
    <property type="match status" value="1"/>
</dbReference>
<dbReference type="OrthoDB" id="417877at2759"/>
<sequence>MPQQERIRVAIVGAGIAGLTLAVALNAFDSEQKIAVDLYESAPELSEIGAGINVWPRTWEILREIGLGDALIPLFDHYPDLKPRVIWEIRKADQKNGFKVIDIMQNGGALRIHRADFQRSLINYLPLAGSGVPVNTTCTLHLSHKLVDYSLSISSTASYPNSGPVTLHFADKPSKTCDILVGADGIKSTVRRLFLSRLPSPERYVKFLDPIRTGTVVYRGLVDKEELRKASPGHRALDHPGLTYVGKGKHAVVYPVSGGKYVNVVAAVHDKSKQGTTWEGQLHQEVSQSEFYDRFVGWEEEFQTLIHCIRRPTRWVLQALNHLDIFAKERVFLLGDSAHAMAPHLGAGASVGIEDAYILASLLAHPSIPHPLSMQHLSRITDIYNNTRVPQAMSRSKASSDQGHLFALSAPGFERFAEGDDVPRDMLVDLFHQVEENWSWATSKADIDRRQATDLLLESRARL</sequence>
<proteinExistence type="predicted"/>
<keyword evidence="1" id="KW-0285">Flavoprotein</keyword>
<evidence type="ECO:0000313" key="7">
    <source>
        <dbReference type="Proteomes" id="UP000559027"/>
    </source>
</evidence>
<dbReference type="PANTHER" id="PTHR46720">
    <property type="entry name" value="HYDROXYLASE, PUTATIVE (AFU_ORTHOLOGUE AFUA_3G01460)-RELATED"/>
    <property type="match status" value="1"/>
</dbReference>
<dbReference type="SUPFAM" id="SSF51905">
    <property type="entry name" value="FAD/NAD(P)-binding domain"/>
    <property type="match status" value="1"/>
</dbReference>
<dbReference type="Gene3D" id="3.50.50.60">
    <property type="entry name" value="FAD/NAD(P)-binding domain"/>
    <property type="match status" value="1"/>
</dbReference>
<keyword evidence="4" id="KW-0472">Membrane</keyword>
<keyword evidence="4" id="KW-1133">Transmembrane helix</keyword>
<dbReference type="PRINTS" id="PR00420">
    <property type="entry name" value="RNGMNOXGNASE"/>
</dbReference>
<keyword evidence="4" id="KW-0812">Transmembrane</keyword>